<dbReference type="Pfam" id="PF17236">
    <property type="entry name" value="SU10_MCP"/>
    <property type="match status" value="1"/>
</dbReference>
<proteinExistence type="predicted"/>
<sequence length="392" mass="42472">MAFSGKATFTAGVELPELAEDVSDIIGIVSPFETPLLAHLGDARRAATSTVHEWIEDSLLPNFDYLNQTIFNPDPQTATSLTVDNGDRFQAGDLVRPEGFTEVMLVTAVTGNTLTVERAYGGTSNATLADNLKLHIIGNAAMEGADAPGARFTSRMRQQNYTQIFTAGVSVSGTMQAVRAHGIADEADYQKQERLRELLRDLENTVINGVSPTSDQQGSSTVRRSMNGITAMIATNKFVPGINGFPDGGGTSGDALTETLINEGLKQVWEQSSGAIDTILLNGNQKRAFNQLIDGQRQYAADDDRYTNLVNFYESDFGVCKVVVSRWVPSDAVFLLDSSRMQVMPLQGRSFYYKPLSTSGDSIEGQVVGEYTLEFKNEAAHGMIRGLSVDGN</sequence>
<gene>
    <name evidence="1" type="ORF">MNBD_PLANCTO03-749</name>
</gene>
<evidence type="ECO:0000313" key="1">
    <source>
        <dbReference type="EMBL" id="VAX37066.1"/>
    </source>
</evidence>
<dbReference type="InterPro" id="IPR035198">
    <property type="entry name" value="SU10_MCP"/>
</dbReference>
<evidence type="ECO:0008006" key="2">
    <source>
        <dbReference type="Google" id="ProtNLM"/>
    </source>
</evidence>
<dbReference type="EMBL" id="UOGK01000099">
    <property type="protein sequence ID" value="VAX37066.1"/>
    <property type="molecule type" value="Genomic_DNA"/>
</dbReference>
<name>A0A3B1D2E8_9ZZZZ</name>
<reference evidence="1" key="1">
    <citation type="submission" date="2018-06" db="EMBL/GenBank/DDBJ databases">
        <authorList>
            <person name="Zhirakovskaya E."/>
        </authorList>
    </citation>
    <scope>NUCLEOTIDE SEQUENCE</scope>
</reference>
<dbReference type="AlphaFoldDB" id="A0A3B1D2E8"/>
<protein>
    <recommendedName>
        <fullName evidence="2">Phage major capsid protein</fullName>
    </recommendedName>
</protein>
<accession>A0A3B1D2E8</accession>
<organism evidence="1">
    <name type="scientific">hydrothermal vent metagenome</name>
    <dbReference type="NCBI Taxonomy" id="652676"/>
    <lineage>
        <taxon>unclassified sequences</taxon>
        <taxon>metagenomes</taxon>
        <taxon>ecological metagenomes</taxon>
    </lineage>
</organism>